<feature type="domain" description="Resolvase/invertase-type recombinase catalytic" evidence="2">
    <location>
        <begin position="4"/>
        <end position="149"/>
    </location>
</feature>
<keyword evidence="5" id="KW-1185">Reference proteome</keyword>
<protein>
    <recommendedName>
        <fullName evidence="6">Site-specific DNA recombinase</fullName>
    </recommendedName>
</protein>
<evidence type="ECO:0000259" key="2">
    <source>
        <dbReference type="PROSITE" id="PS51736"/>
    </source>
</evidence>
<accession>A0ABZ3FEH1</accession>
<dbReference type="Pfam" id="PF00239">
    <property type="entry name" value="Resolvase"/>
    <property type="match status" value="1"/>
</dbReference>
<dbReference type="CDD" id="cd00338">
    <property type="entry name" value="Ser_Recombinase"/>
    <property type="match status" value="1"/>
</dbReference>
<dbReference type="InterPro" id="IPR011109">
    <property type="entry name" value="DNA_bind_recombinase_dom"/>
</dbReference>
<dbReference type="EMBL" id="CP154622">
    <property type="protein sequence ID" value="XAM41106.1"/>
    <property type="molecule type" value="Genomic_DNA"/>
</dbReference>
<evidence type="ECO:0008006" key="6">
    <source>
        <dbReference type="Google" id="ProtNLM"/>
    </source>
</evidence>
<dbReference type="Proteomes" id="UP001477947">
    <property type="component" value="Chromosome"/>
</dbReference>
<dbReference type="InterPro" id="IPR006119">
    <property type="entry name" value="Resolv_N"/>
</dbReference>
<dbReference type="InterPro" id="IPR038109">
    <property type="entry name" value="DNA_bind_recomb_sf"/>
</dbReference>
<gene>
    <name evidence="4" type="ORF">TPELB_14170</name>
</gene>
<dbReference type="Pfam" id="PF07508">
    <property type="entry name" value="Recombinase"/>
    <property type="match status" value="1"/>
</dbReference>
<reference evidence="4 5" key="1">
    <citation type="submission" date="2024-04" db="EMBL/GenBank/DDBJ databases">
        <title>Isolation and characterization of novel acetogenic strains of the genera Terrisporobacter and Acetoanaerobium.</title>
        <authorList>
            <person name="Boeer T."/>
            <person name="Schueler M.A."/>
            <person name="Lueschen A."/>
            <person name="Eysell L."/>
            <person name="Droege J."/>
            <person name="Heinemann M."/>
            <person name="Engelhardt L."/>
            <person name="Basen M."/>
            <person name="Daniel R."/>
        </authorList>
    </citation>
    <scope>NUCLEOTIDE SEQUENCE [LARGE SCALE GENOMIC DNA]</scope>
    <source>
        <strain evidence="4 5">ELB</strain>
    </source>
</reference>
<dbReference type="RefSeq" id="WP_343339068.1">
    <property type="nucleotide sequence ID" value="NZ_CP154622.1"/>
</dbReference>
<organism evidence="4 5">
    <name type="scientific">Terrisporobacter petrolearius</name>
    <dbReference type="NCBI Taxonomy" id="1460447"/>
    <lineage>
        <taxon>Bacteria</taxon>
        <taxon>Bacillati</taxon>
        <taxon>Bacillota</taxon>
        <taxon>Clostridia</taxon>
        <taxon>Peptostreptococcales</taxon>
        <taxon>Peptostreptococcaceae</taxon>
        <taxon>Terrisporobacter</taxon>
    </lineage>
</organism>
<dbReference type="SUPFAM" id="SSF53041">
    <property type="entry name" value="Resolvase-like"/>
    <property type="match status" value="1"/>
</dbReference>
<dbReference type="PANTHER" id="PTHR30461">
    <property type="entry name" value="DNA-INVERTASE FROM LAMBDOID PROPHAGE"/>
    <property type="match status" value="1"/>
</dbReference>
<dbReference type="PANTHER" id="PTHR30461:SF23">
    <property type="entry name" value="DNA RECOMBINASE-RELATED"/>
    <property type="match status" value="1"/>
</dbReference>
<evidence type="ECO:0000259" key="3">
    <source>
        <dbReference type="PROSITE" id="PS51737"/>
    </source>
</evidence>
<keyword evidence="1" id="KW-0175">Coiled coil</keyword>
<dbReference type="PROSITE" id="PS51737">
    <property type="entry name" value="RECOMBINASE_DNA_BIND"/>
    <property type="match status" value="1"/>
</dbReference>
<sequence>MRKKIICLLRVSTNMQETVSQKTEIERYIKEHNIVIDEYIEEDGVSGFKTKLENRKGLMKIKEMAENEEIDTLIVFNSDRIGRRVEMAGFVSFLNECEVKILSVTEGLLNKGEDTDDLLNGIKFWFSNYESKKTSKRVKAGKMAKAQKGEFLGGVPNFGYKLGDKRLVIDEEESKVVQLLFDTYIKYGTSAVLELFVERGIKKRGQEWTSTKVNKTLKNTIYIGKKPLNNGIELPQDESLRIVSDEVFNKAQELMKARRVSRNSEKKFTNTTDALLEGLVYHQCADGKIRKLHVDYNRNNSGYKLLYRCSHCKSVATSTTKKVQKSYGGKSANEKIEKEVINIMENIKYQDVVESFLQERQSDIQSIEKEIRYQNDLLTKKNTLLNNAYLELEKIFMEDSCFSKETVNNMIVNSQKDIGNINLEINKLEEKILAIKSEEINEFYKNGKYKEFRRIYNSANLIEKKMILQQAIDKVIYFEDRIEIYLNIRENIINEGNEEIQELIL</sequence>
<evidence type="ECO:0000256" key="1">
    <source>
        <dbReference type="SAM" id="Coils"/>
    </source>
</evidence>
<evidence type="ECO:0000313" key="4">
    <source>
        <dbReference type="EMBL" id="XAM41106.1"/>
    </source>
</evidence>
<dbReference type="PROSITE" id="PS51736">
    <property type="entry name" value="RECOMBINASES_3"/>
    <property type="match status" value="1"/>
</dbReference>
<dbReference type="SMART" id="SM00857">
    <property type="entry name" value="Resolvase"/>
    <property type="match status" value="1"/>
</dbReference>
<dbReference type="InterPro" id="IPR050639">
    <property type="entry name" value="SSR_resolvase"/>
</dbReference>
<dbReference type="Gene3D" id="3.90.1750.20">
    <property type="entry name" value="Putative Large Serine Recombinase, Chain B, Domain 2"/>
    <property type="match status" value="1"/>
</dbReference>
<name>A0ABZ3FEH1_9FIRM</name>
<proteinExistence type="predicted"/>
<dbReference type="InterPro" id="IPR036162">
    <property type="entry name" value="Resolvase-like_N_sf"/>
</dbReference>
<dbReference type="Gene3D" id="3.40.50.1390">
    <property type="entry name" value="Resolvase, N-terminal catalytic domain"/>
    <property type="match status" value="1"/>
</dbReference>
<evidence type="ECO:0000313" key="5">
    <source>
        <dbReference type="Proteomes" id="UP001477947"/>
    </source>
</evidence>
<feature type="domain" description="Recombinase" evidence="3">
    <location>
        <begin position="157"/>
        <end position="261"/>
    </location>
</feature>
<feature type="coiled-coil region" evidence="1">
    <location>
        <begin position="411"/>
        <end position="438"/>
    </location>
</feature>